<sequence>MITRPRKWLPEEIIDVYDHFLFEWRSLRERFFQKKLYEYTNLKYINFGCGIFAKHKFAHFLNVDFFNTGKGTDLTLDLRFPIPL</sequence>
<proteinExistence type="predicted"/>
<comment type="caution">
    <text evidence="1">The sequence shown here is derived from an EMBL/GenBank/DDBJ whole genome shotgun (WGS) entry which is preliminary data.</text>
</comment>
<feature type="non-terminal residue" evidence="1">
    <location>
        <position position="84"/>
    </location>
</feature>
<evidence type="ECO:0000313" key="1">
    <source>
        <dbReference type="EMBL" id="GAG43578.1"/>
    </source>
</evidence>
<gene>
    <name evidence="1" type="ORF">S01H1_78123</name>
</gene>
<dbReference type="EMBL" id="BARS01052561">
    <property type="protein sequence ID" value="GAG43578.1"/>
    <property type="molecule type" value="Genomic_DNA"/>
</dbReference>
<name>X0Y4I3_9ZZZZ</name>
<protein>
    <submittedName>
        <fullName evidence="1">Uncharacterized protein</fullName>
    </submittedName>
</protein>
<reference evidence="1" key="1">
    <citation type="journal article" date="2014" name="Front. Microbiol.">
        <title>High frequency of phylogenetically diverse reductive dehalogenase-homologous genes in deep subseafloor sedimentary metagenomes.</title>
        <authorList>
            <person name="Kawai M."/>
            <person name="Futagami T."/>
            <person name="Toyoda A."/>
            <person name="Takaki Y."/>
            <person name="Nishi S."/>
            <person name="Hori S."/>
            <person name="Arai W."/>
            <person name="Tsubouchi T."/>
            <person name="Morono Y."/>
            <person name="Uchiyama I."/>
            <person name="Ito T."/>
            <person name="Fujiyama A."/>
            <person name="Inagaki F."/>
            <person name="Takami H."/>
        </authorList>
    </citation>
    <scope>NUCLEOTIDE SEQUENCE</scope>
    <source>
        <strain evidence="1">Expedition CK06-06</strain>
    </source>
</reference>
<dbReference type="AlphaFoldDB" id="X0Y4I3"/>
<accession>X0Y4I3</accession>
<organism evidence="1">
    <name type="scientific">marine sediment metagenome</name>
    <dbReference type="NCBI Taxonomy" id="412755"/>
    <lineage>
        <taxon>unclassified sequences</taxon>
        <taxon>metagenomes</taxon>
        <taxon>ecological metagenomes</taxon>
    </lineage>
</organism>